<dbReference type="Proteomes" id="UP001221898">
    <property type="component" value="Unassembled WGS sequence"/>
</dbReference>
<feature type="signal peptide" evidence="1">
    <location>
        <begin position="1"/>
        <end position="16"/>
    </location>
</feature>
<dbReference type="EMBL" id="JAINUG010000008">
    <property type="protein sequence ID" value="KAJ8415740.1"/>
    <property type="molecule type" value="Genomic_DNA"/>
</dbReference>
<dbReference type="AlphaFoldDB" id="A0AAD7X0G7"/>
<evidence type="ECO:0000313" key="2">
    <source>
        <dbReference type="EMBL" id="KAJ8415740.1"/>
    </source>
</evidence>
<dbReference type="InterPro" id="IPR036404">
    <property type="entry name" value="Jacalin-like_lectin_dom_sf"/>
</dbReference>
<feature type="chain" id="PRO_5042011794" evidence="1">
    <location>
        <begin position="17"/>
        <end position="88"/>
    </location>
</feature>
<name>A0AAD7X0G7_9TELE</name>
<comment type="caution">
    <text evidence="2">The sequence shown here is derived from an EMBL/GenBank/DDBJ whole genome shotgun (WGS) entry which is preliminary data.</text>
</comment>
<keyword evidence="1" id="KW-0732">Signal</keyword>
<dbReference type="Gene3D" id="2.100.10.30">
    <property type="entry name" value="Jacalin-like lectin domain"/>
    <property type="match status" value="1"/>
</dbReference>
<gene>
    <name evidence="2" type="ORF">AAFF_G00402970</name>
</gene>
<organism evidence="2 3">
    <name type="scientific">Aldrovandia affinis</name>
    <dbReference type="NCBI Taxonomy" id="143900"/>
    <lineage>
        <taxon>Eukaryota</taxon>
        <taxon>Metazoa</taxon>
        <taxon>Chordata</taxon>
        <taxon>Craniata</taxon>
        <taxon>Vertebrata</taxon>
        <taxon>Euteleostomi</taxon>
        <taxon>Actinopterygii</taxon>
        <taxon>Neopterygii</taxon>
        <taxon>Teleostei</taxon>
        <taxon>Notacanthiformes</taxon>
        <taxon>Halosauridae</taxon>
        <taxon>Aldrovandia</taxon>
    </lineage>
</organism>
<accession>A0AAD7X0G7</accession>
<keyword evidence="3" id="KW-1185">Reference proteome</keyword>
<proteinExistence type="predicted"/>
<protein>
    <submittedName>
        <fullName evidence="2">Uncharacterized protein</fullName>
    </submittedName>
</protein>
<reference evidence="2" key="1">
    <citation type="journal article" date="2023" name="Science">
        <title>Genome structures resolve the early diversification of teleost fishes.</title>
        <authorList>
            <person name="Parey E."/>
            <person name="Louis A."/>
            <person name="Montfort J."/>
            <person name="Bouchez O."/>
            <person name="Roques C."/>
            <person name="Iampietro C."/>
            <person name="Lluch J."/>
            <person name="Castinel A."/>
            <person name="Donnadieu C."/>
            <person name="Desvignes T."/>
            <person name="Floi Bucao C."/>
            <person name="Jouanno E."/>
            <person name="Wen M."/>
            <person name="Mejri S."/>
            <person name="Dirks R."/>
            <person name="Jansen H."/>
            <person name="Henkel C."/>
            <person name="Chen W.J."/>
            <person name="Zahm M."/>
            <person name="Cabau C."/>
            <person name="Klopp C."/>
            <person name="Thompson A.W."/>
            <person name="Robinson-Rechavi M."/>
            <person name="Braasch I."/>
            <person name="Lecointre G."/>
            <person name="Bobe J."/>
            <person name="Postlethwait J.H."/>
            <person name="Berthelot C."/>
            <person name="Roest Crollius H."/>
            <person name="Guiguen Y."/>
        </authorList>
    </citation>
    <scope>NUCLEOTIDE SEQUENCE</scope>
    <source>
        <strain evidence="2">NC1722</strain>
    </source>
</reference>
<sequence length="88" mass="10008">MFFSVIFSLCCVTAWALPQYQPQYYSFSPPVGRGNGESYASDGEGRITGVRIWAHSNAYIRGFQLKYEYVWTPIFGTKNNELKRVAAV</sequence>
<evidence type="ECO:0000313" key="3">
    <source>
        <dbReference type="Proteomes" id="UP001221898"/>
    </source>
</evidence>
<evidence type="ECO:0000256" key="1">
    <source>
        <dbReference type="SAM" id="SignalP"/>
    </source>
</evidence>